<comment type="caution">
    <text evidence="1">The sequence shown here is derived from an EMBL/GenBank/DDBJ whole genome shotgun (WGS) entry which is preliminary data.</text>
</comment>
<accession>A0A3B9H0F5</accession>
<sequence length="89" mass="9872">MGNNNEPQLGDRAREVVTEFEGIVTGESTFLNGCRRVMLSPPVDRDKKFVEAQWFDIETVEIIEAGVVPSFEAPAHRGVKGGYPDPPNR</sequence>
<reference evidence="1 2" key="1">
    <citation type="journal article" date="2018" name="Nat. Biotechnol.">
        <title>A standardized bacterial taxonomy based on genome phylogeny substantially revises the tree of life.</title>
        <authorList>
            <person name="Parks D.H."/>
            <person name="Chuvochina M."/>
            <person name="Waite D.W."/>
            <person name="Rinke C."/>
            <person name="Skarshewski A."/>
            <person name="Chaumeil P.A."/>
            <person name="Hugenholtz P."/>
        </authorList>
    </citation>
    <scope>NUCLEOTIDE SEQUENCE [LARGE SCALE GENOMIC DNA]</scope>
    <source>
        <strain evidence="1">UBA8733</strain>
    </source>
</reference>
<name>A0A3B9H0F5_9PROT</name>
<proteinExistence type="predicted"/>
<organism evidence="1 2">
    <name type="scientific">Hyphomonas adhaerens</name>
    <dbReference type="NCBI Taxonomy" id="81029"/>
    <lineage>
        <taxon>Bacteria</taxon>
        <taxon>Pseudomonadati</taxon>
        <taxon>Pseudomonadota</taxon>
        <taxon>Alphaproteobacteria</taxon>
        <taxon>Hyphomonadales</taxon>
        <taxon>Hyphomonadaceae</taxon>
        <taxon>Hyphomonas</taxon>
    </lineage>
</organism>
<dbReference type="EMBL" id="DMAN01000300">
    <property type="protein sequence ID" value="HAE28171.1"/>
    <property type="molecule type" value="Genomic_DNA"/>
</dbReference>
<evidence type="ECO:0000313" key="2">
    <source>
        <dbReference type="Proteomes" id="UP000259610"/>
    </source>
</evidence>
<gene>
    <name evidence="1" type="ORF">DCG58_13490</name>
</gene>
<dbReference type="AlphaFoldDB" id="A0A3B9H0F5"/>
<dbReference type="Proteomes" id="UP000259610">
    <property type="component" value="Unassembled WGS sequence"/>
</dbReference>
<dbReference type="RefSeq" id="WP_272989856.1">
    <property type="nucleotide sequence ID" value="NZ_CALCOC010000311.1"/>
</dbReference>
<protein>
    <submittedName>
        <fullName evidence="1">Uncharacterized protein</fullName>
    </submittedName>
</protein>
<evidence type="ECO:0000313" key="1">
    <source>
        <dbReference type="EMBL" id="HAE28171.1"/>
    </source>
</evidence>